<name>A0ACD5TEE8_AVESA</name>
<protein>
    <submittedName>
        <fullName evidence="1">Uncharacterized protein</fullName>
    </submittedName>
</protein>
<dbReference type="EnsemblPlants" id="AVESA.00010b.r2.1AG0039030.1">
    <property type="protein sequence ID" value="AVESA.00010b.r2.1AG0039030.1.CDS"/>
    <property type="gene ID" value="AVESA.00010b.r2.1AG0039030"/>
</dbReference>
<proteinExistence type="predicted"/>
<reference evidence="1" key="2">
    <citation type="submission" date="2025-09" db="UniProtKB">
        <authorList>
            <consortium name="EnsemblPlants"/>
        </authorList>
    </citation>
    <scope>IDENTIFICATION</scope>
</reference>
<organism evidence="1 2">
    <name type="scientific">Avena sativa</name>
    <name type="common">Oat</name>
    <dbReference type="NCBI Taxonomy" id="4498"/>
    <lineage>
        <taxon>Eukaryota</taxon>
        <taxon>Viridiplantae</taxon>
        <taxon>Streptophyta</taxon>
        <taxon>Embryophyta</taxon>
        <taxon>Tracheophyta</taxon>
        <taxon>Spermatophyta</taxon>
        <taxon>Magnoliopsida</taxon>
        <taxon>Liliopsida</taxon>
        <taxon>Poales</taxon>
        <taxon>Poaceae</taxon>
        <taxon>BOP clade</taxon>
        <taxon>Pooideae</taxon>
        <taxon>Poodae</taxon>
        <taxon>Poeae</taxon>
        <taxon>Poeae Chloroplast Group 1 (Aveneae type)</taxon>
        <taxon>Aveninae</taxon>
        <taxon>Avena</taxon>
    </lineage>
</organism>
<sequence>MDAAADATAAALGAWASVRGFFTPATLFLVVNLVIGTIWLTSRTHQRRRRGNGYSTAHDADAQHNHHHQEQPPFHHQQEDQYYDDRQQQHEQQYVPPPPAPAPLARTSSVLDRLRSIGLYRFRSGDFPPEYAAADSRDVAFSPAPSGADAHYESSRSEPAPVMEERRRPAAPSRMRKSSSSEARRAAVPPVPAAKVVQVRAAALEDHDDFVTPHHEAEEEEEHDGFVTPPPAHHEVEEEEEEEEEQYYREEYVPPLRPAPLARAPSVLERLRSFGLYRFRSGDLGADDAGSAVAELERNQAQKQATQYSRSRSEPSKEQTKKKQQQSSGAKMSKSSSEARKPALAPVEPEAEAEGGVDARADDFINSFRKQLQLQRLNSLLNYKDMLNRGA</sequence>
<dbReference type="Proteomes" id="UP001732700">
    <property type="component" value="Chromosome 1A"/>
</dbReference>
<keyword evidence="2" id="KW-1185">Reference proteome</keyword>
<reference evidence="1" key="1">
    <citation type="submission" date="2021-05" db="EMBL/GenBank/DDBJ databases">
        <authorList>
            <person name="Scholz U."/>
            <person name="Mascher M."/>
            <person name="Fiebig A."/>
        </authorList>
    </citation>
    <scope>NUCLEOTIDE SEQUENCE [LARGE SCALE GENOMIC DNA]</scope>
</reference>
<evidence type="ECO:0000313" key="2">
    <source>
        <dbReference type="Proteomes" id="UP001732700"/>
    </source>
</evidence>
<evidence type="ECO:0000313" key="1">
    <source>
        <dbReference type="EnsemblPlants" id="AVESA.00010b.r2.1AG0039030.1.CDS"/>
    </source>
</evidence>
<accession>A0ACD5TEE8</accession>